<dbReference type="Gene3D" id="3.90.1150.10">
    <property type="entry name" value="Aspartate Aminotransferase, domain 1"/>
    <property type="match status" value="1"/>
</dbReference>
<dbReference type="RefSeq" id="WP_022922738.1">
    <property type="nucleotide sequence ID" value="NZ_BMLB01000004.1"/>
</dbReference>
<dbReference type="InterPro" id="IPR015424">
    <property type="entry name" value="PyrdxlP-dep_Trfase"/>
</dbReference>
<reference evidence="8" key="1">
    <citation type="journal article" date="2019" name="Int. J. Syst. Evol. Microbiol.">
        <title>The Global Catalogue of Microorganisms (GCM) 10K type strain sequencing project: providing services to taxonomists for standard genome sequencing and annotation.</title>
        <authorList>
            <consortium name="The Broad Institute Genomics Platform"/>
            <consortium name="The Broad Institute Genome Sequencing Center for Infectious Disease"/>
            <person name="Wu L."/>
            <person name="Ma J."/>
        </authorList>
    </citation>
    <scope>NUCLEOTIDE SEQUENCE [LARGE SCALE GENOMIC DNA]</scope>
    <source>
        <strain evidence="8">CGMCC 1.5362</strain>
    </source>
</reference>
<dbReference type="CDD" id="cd00609">
    <property type="entry name" value="AAT_like"/>
    <property type="match status" value="1"/>
</dbReference>
<evidence type="ECO:0000256" key="1">
    <source>
        <dbReference type="ARBA" id="ARBA00001933"/>
    </source>
</evidence>
<dbReference type="InterPro" id="IPR015421">
    <property type="entry name" value="PyrdxlP-dep_Trfase_major"/>
</dbReference>
<evidence type="ECO:0000259" key="6">
    <source>
        <dbReference type="Pfam" id="PF00155"/>
    </source>
</evidence>
<evidence type="ECO:0000256" key="2">
    <source>
        <dbReference type="ARBA" id="ARBA00012224"/>
    </source>
</evidence>
<dbReference type="PANTHER" id="PTHR43525">
    <property type="entry name" value="PROTEIN MALY"/>
    <property type="match status" value="1"/>
</dbReference>
<organism evidence="7 8">
    <name type="scientific">Ornithinimicrobium pekingense</name>
    <dbReference type="NCBI Taxonomy" id="384677"/>
    <lineage>
        <taxon>Bacteria</taxon>
        <taxon>Bacillati</taxon>
        <taxon>Actinomycetota</taxon>
        <taxon>Actinomycetes</taxon>
        <taxon>Micrococcales</taxon>
        <taxon>Ornithinimicrobiaceae</taxon>
        <taxon>Ornithinimicrobium</taxon>
    </lineage>
</organism>
<dbReference type="Proteomes" id="UP000662111">
    <property type="component" value="Unassembled WGS sequence"/>
</dbReference>
<keyword evidence="4" id="KW-0456">Lyase</keyword>
<evidence type="ECO:0000313" key="8">
    <source>
        <dbReference type="Proteomes" id="UP000662111"/>
    </source>
</evidence>
<evidence type="ECO:0000313" key="7">
    <source>
        <dbReference type="EMBL" id="GGK72653.1"/>
    </source>
</evidence>
<dbReference type="EMBL" id="BMLB01000004">
    <property type="protein sequence ID" value="GGK72653.1"/>
    <property type="molecule type" value="Genomic_DNA"/>
</dbReference>
<sequence length="383" mass="41341">MTAPFDLTLEQMREHRSAKWSRVPEDVLPAWTAEMDVRTAPAIAEALRTAVDRCDLGYAGDPGPVTEAFARFARDAWDWDPGAGDGRLRLFSDVGHGVKEVLAALTEPGDRVVLNPPVYLSFYPWLRSLRLEAHEVPMLDVAAGGRLDLEGMERALASGTRVVLLCSPHNPLGHVYPREDLAALADLAVQHGAVVVSDEIHAPLVHPGSPRPFVPWLTVSDAAREVGIALHSPSKAWNTAGLKLAVGVTASAGRWPDIRPEADWAPSIMGQYAAVAAYTEGRDWLATVTAALEERTGQLVDLLADVLPDVRFAPGSASYLAWLDCRELGLGEDPARTFLERGRVLLSPGPAFGAGGEGFARLNIGTSEELMVEAVRRMRSALD</sequence>
<dbReference type="SUPFAM" id="SSF53383">
    <property type="entry name" value="PLP-dependent transferases"/>
    <property type="match status" value="1"/>
</dbReference>
<comment type="caution">
    <text evidence="7">The sequence shown here is derived from an EMBL/GenBank/DDBJ whole genome shotgun (WGS) entry which is preliminary data.</text>
</comment>
<evidence type="ECO:0000256" key="4">
    <source>
        <dbReference type="ARBA" id="ARBA00023239"/>
    </source>
</evidence>
<protein>
    <recommendedName>
        <fullName evidence="2">cysteine-S-conjugate beta-lyase</fullName>
        <ecNumber evidence="2">4.4.1.13</ecNumber>
    </recommendedName>
</protein>
<dbReference type="PANTHER" id="PTHR43525:SF2">
    <property type="entry name" value="CYSTATHIONINE BETA-LYASE-RELATED"/>
    <property type="match status" value="1"/>
</dbReference>
<dbReference type="Gene3D" id="3.40.640.10">
    <property type="entry name" value="Type I PLP-dependent aspartate aminotransferase-like (Major domain)"/>
    <property type="match status" value="1"/>
</dbReference>
<proteinExistence type="inferred from homology"/>
<dbReference type="Pfam" id="PF00155">
    <property type="entry name" value="Aminotran_1_2"/>
    <property type="match status" value="1"/>
</dbReference>
<comment type="similarity">
    <text evidence="5">Belongs to the class-II pyridoxal-phosphate-dependent aminotransferase family. MalY/PatB cystathionine beta-lyase subfamily.</text>
</comment>
<dbReference type="InterPro" id="IPR004839">
    <property type="entry name" value="Aminotransferase_I/II_large"/>
</dbReference>
<dbReference type="InterPro" id="IPR015422">
    <property type="entry name" value="PyrdxlP-dep_Trfase_small"/>
</dbReference>
<keyword evidence="3" id="KW-0663">Pyridoxal phosphate</keyword>
<dbReference type="EC" id="4.4.1.13" evidence="2"/>
<dbReference type="InterPro" id="IPR051798">
    <property type="entry name" value="Class-II_PLP-Dep_Aminotrans"/>
</dbReference>
<evidence type="ECO:0000256" key="5">
    <source>
        <dbReference type="ARBA" id="ARBA00037974"/>
    </source>
</evidence>
<comment type="cofactor">
    <cofactor evidence="1">
        <name>pyridoxal 5'-phosphate</name>
        <dbReference type="ChEBI" id="CHEBI:597326"/>
    </cofactor>
</comment>
<name>A0ABQ2FBI0_9MICO</name>
<evidence type="ECO:0000256" key="3">
    <source>
        <dbReference type="ARBA" id="ARBA00022898"/>
    </source>
</evidence>
<gene>
    <name evidence="7" type="ORF">GCM10011509_21570</name>
</gene>
<feature type="domain" description="Aminotransferase class I/classII large" evidence="6">
    <location>
        <begin position="96"/>
        <end position="377"/>
    </location>
</feature>
<keyword evidence="8" id="KW-1185">Reference proteome</keyword>
<accession>A0ABQ2FBI0</accession>